<keyword evidence="2" id="KW-1185">Reference proteome</keyword>
<name>A0ACC2U1Z1_9FUNG</name>
<gene>
    <name evidence="1" type="ORF">DSO57_1020571</name>
</gene>
<proteinExistence type="predicted"/>
<organism evidence="1 2">
    <name type="scientific">Entomophthora muscae</name>
    <dbReference type="NCBI Taxonomy" id="34485"/>
    <lineage>
        <taxon>Eukaryota</taxon>
        <taxon>Fungi</taxon>
        <taxon>Fungi incertae sedis</taxon>
        <taxon>Zoopagomycota</taxon>
        <taxon>Entomophthoromycotina</taxon>
        <taxon>Entomophthoromycetes</taxon>
        <taxon>Entomophthorales</taxon>
        <taxon>Entomophthoraceae</taxon>
        <taxon>Entomophthora</taxon>
    </lineage>
</organism>
<protein>
    <submittedName>
        <fullName evidence="1">Uncharacterized protein</fullName>
    </submittedName>
</protein>
<dbReference type="EMBL" id="QTSX02001517">
    <property type="protein sequence ID" value="KAJ9080853.1"/>
    <property type="molecule type" value="Genomic_DNA"/>
</dbReference>
<comment type="caution">
    <text evidence="1">The sequence shown here is derived from an EMBL/GenBank/DDBJ whole genome shotgun (WGS) entry which is preliminary data.</text>
</comment>
<evidence type="ECO:0000313" key="1">
    <source>
        <dbReference type="EMBL" id="KAJ9080853.1"/>
    </source>
</evidence>
<dbReference type="Proteomes" id="UP001165960">
    <property type="component" value="Unassembled WGS sequence"/>
</dbReference>
<sequence>MPLSTSTDLLDFGDCYSGLWVSRLLSLKNVEDSTLEVTLSALDVDVKFGLVSDENDPDNEEVLENPTFDSKEPHPVGNKPGADVLAVELSDDAGNSSKSTASGIKEFVESDSESTVEESKSSIKLRQKKAGVNSTLNIEELTLKPGSEKTITVSYRPKEKSAKETEDGSLVEHRFSLKLAYIKVEKYVSDLAGTSLPVKRTSRSKYVRGISRSCTSIMDIQPKKLDFEDVDIGMQREIPVLVSNYSDLPTQIELKYKSKVISCPKGPLTILPKSSIQVRISVFPNKVNPEYRKQIVVCNVNNPDNFHILEILSNHRDNNRVAFHSLFYKILTASGSNFLDLSTVVVNSPKISNFVIENISQADLVLELNTTQPEELFFLKINQNLPEDHPLKAPAADPLADGDRIVMNRSGVDLRESILETMDDQSRTFKKGPTQSSAQPNQSIQVDLPKASRHQGHSKSTTYLDLAQRDGADSPRRLPAEISRLPLPTIPSATWNPSPRQDTSFLRHQPISSIFAKMQDFMSQPLPSFPNIMAEEEYAKQVIQMRRDLESYVKNKVIIPCRTITVVPGDRFHVIVLFSARAHLLPQIQGIPRTLNAKILIKMLEFSKSPYKTIAMDADDVPVREIPVQSLACRSVLDLGQKNFNFGLIDKDESRTRMLMISNCSETPLVFMLRKSGSIASGDIHFEGSKYGVVRGFGKKIVNYTFRPSLPGTYHETVIVRNIHDPEDDQVIQVKALIRKPSTFMVDHIALDFGPCYINELCVRDRTITVSNMHRNPRVFEVRVEPGEINFGWCSGAIYFYVNSEGGEPGQSILTAEVEQQIEALEQKLKIARRKGHDDKVKKIEDKLERLRNGESAKPEVGQENDDLDDPAPSQTSPEPSLPVKVIPTFGEVGYVHKSAYAVQFTVPGSSRLSVSVWLKPIPTAGLLDCLRSGTIITTKEMVSGQLLVHEHRNRDACKRVLFQALVFYNRPQYSKMLSHFSHPSNIPAIKEPV</sequence>
<evidence type="ECO:0000313" key="2">
    <source>
        <dbReference type="Proteomes" id="UP001165960"/>
    </source>
</evidence>
<accession>A0ACC2U1Z1</accession>
<reference evidence="1" key="1">
    <citation type="submission" date="2022-04" db="EMBL/GenBank/DDBJ databases">
        <title>Genome of the entomopathogenic fungus Entomophthora muscae.</title>
        <authorList>
            <person name="Elya C."/>
            <person name="Lovett B.R."/>
            <person name="Lee E."/>
            <person name="Macias A.M."/>
            <person name="Hajek A.E."/>
            <person name="De Bivort B.L."/>
            <person name="Kasson M.T."/>
            <person name="De Fine Licht H.H."/>
            <person name="Stajich J.E."/>
        </authorList>
    </citation>
    <scope>NUCLEOTIDE SEQUENCE</scope>
    <source>
        <strain evidence="1">Berkeley</strain>
    </source>
</reference>